<dbReference type="SUPFAM" id="SSF51735">
    <property type="entry name" value="NAD(P)-binding Rossmann-fold domains"/>
    <property type="match status" value="1"/>
</dbReference>
<protein>
    <submittedName>
        <fullName evidence="2">NAD-dependent epimerase/dehydratase family protein</fullName>
    </submittedName>
</protein>
<evidence type="ECO:0000313" key="3">
    <source>
        <dbReference type="Proteomes" id="UP000285961"/>
    </source>
</evidence>
<dbReference type="GO" id="GO:0016616">
    <property type="term" value="F:oxidoreductase activity, acting on the CH-OH group of donors, NAD or NADP as acceptor"/>
    <property type="evidence" value="ECO:0007669"/>
    <property type="project" value="InterPro"/>
</dbReference>
<gene>
    <name evidence="2" type="ORF">C4532_16505</name>
</gene>
<dbReference type="EMBL" id="QZKI01000119">
    <property type="protein sequence ID" value="RJP66105.1"/>
    <property type="molecule type" value="Genomic_DNA"/>
</dbReference>
<evidence type="ECO:0000313" key="2">
    <source>
        <dbReference type="EMBL" id="RJP66105.1"/>
    </source>
</evidence>
<dbReference type="AlphaFoldDB" id="A0A419ERJ6"/>
<dbReference type="Pfam" id="PF01073">
    <property type="entry name" value="3Beta_HSD"/>
    <property type="match status" value="1"/>
</dbReference>
<reference evidence="2 3" key="1">
    <citation type="journal article" date="2017" name="ISME J.">
        <title>Energy and carbon metabolisms in a deep terrestrial subsurface fluid microbial community.</title>
        <authorList>
            <person name="Momper L."/>
            <person name="Jungbluth S.P."/>
            <person name="Lee M.D."/>
            <person name="Amend J.P."/>
        </authorList>
    </citation>
    <scope>NUCLEOTIDE SEQUENCE [LARGE SCALE GENOMIC DNA]</scope>
    <source>
        <strain evidence="2">SURF_17</strain>
    </source>
</reference>
<evidence type="ECO:0000259" key="1">
    <source>
        <dbReference type="Pfam" id="PF01073"/>
    </source>
</evidence>
<dbReference type="GO" id="GO:0005737">
    <property type="term" value="C:cytoplasm"/>
    <property type="evidence" value="ECO:0007669"/>
    <property type="project" value="TreeGrafter"/>
</dbReference>
<proteinExistence type="predicted"/>
<accession>A0A419ERJ6</accession>
<dbReference type="Proteomes" id="UP000285961">
    <property type="component" value="Unassembled WGS sequence"/>
</dbReference>
<dbReference type="Gene3D" id="3.40.50.720">
    <property type="entry name" value="NAD(P)-binding Rossmann-like Domain"/>
    <property type="match status" value="1"/>
</dbReference>
<dbReference type="GO" id="GO:0004029">
    <property type="term" value="F:aldehyde dehydrogenase (NAD+) activity"/>
    <property type="evidence" value="ECO:0007669"/>
    <property type="project" value="TreeGrafter"/>
</dbReference>
<sequence>MKALVTGATGFVGTNLVRRLIEQGNSARCLVRRSSKTAPLKRMGVELAEGNVKNYESVLEAVRGMDHVYHCAAVVGMGIAPRSEYYAVNAEGTKNVVRACEAAGVKRLVHISTQSVTFDFTEKRNADENEPFPLRYKDPYSESKAWGEKAVTEAGKTGNLQTVAIRPTLVWGPGDKLVLPVMAKLASRNQLFLINKGQVEMSTSHVENVCECMLLAAQRENVSGEAFLVTDDERITAREFAEKMADAAGFEKPKKSIPYGLAFAYGTLVEKFHALPWVNTPPVMSRYAVALSGLDLSFNCEKARRMLGYRPVVSISEGMRRLAHWLEEIGGIESLLRS</sequence>
<dbReference type="PANTHER" id="PTHR48079:SF6">
    <property type="entry name" value="NAD(P)-BINDING DOMAIN-CONTAINING PROTEIN-RELATED"/>
    <property type="match status" value="1"/>
</dbReference>
<feature type="domain" description="3-beta hydroxysteroid dehydrogenase/isomerase" evidence="1">
    <location>
        <begin position="4"/>
        <end position="255"/>
    </location>
</feature>
<comment type="caution">
    <text evidence="2">The sequence shown here is derived from an EMBL/GenBank/DDBJ whole genome shotgun (WGS) entry which is preliminary data.</text>
</comment>
<dbReference type="InterPro" id="IPR051783">
    <property type="entry name" value="NAD(P)-dependent_oxidoreduct"/>
</dbReference>
<dbReference type="InterPro" id="IPR036291">
    <property type="entry name" value="NAD(P)-bd_dom_sf"/>
</dbReference>
<name>A0A419ERJ6_9BACT</name>
<dbReference type="PANTHER" id="PTHR48079">
    <property type="entry name" value="PROTEIN YEEZ"/>
    <property type="match status" value="1"/>
</dbReference>
<dbReference type="InterPro" id="IPR002225">
    <property type="entry name" value="3Beta_OHSteriod_DH/Estase"/>
</dbReference>
<organism evidence="2 3">
    <name type="scientific">Candidatus Abyssobacteria bacterium SURF_17</name>
    <dbReference type="NCBI Taxonomy" id="2093361"/>
    <lineage>
        <taxon>Bacteria</taxon>
        <taxon>Pseudomonadati</taxon>
        <taxon>Candidatus Hydrogenedentota</taxon>
        <taxon>Candidatus Abyssobacteria</taxon>
    </lineage>
</organism>
<dbReference type="GO" id="GO:0006694">
    <property type="term" value="P:steroid biosynthetic process"/>
    <property type="evidence" value="ECO:0007669"/>
    <property type="project" value="InterPro"/>
</dbReference>